<sequence length="133" mass="14738">MGRDYANGYEAEANPHLLASGFSAQAVISIAQQLCNSNDQQASMSIMTPKQTSAIGQPKIMLYSLFIQPLKPLCRIHHPAIMLVCSPRSPVTKCTMCFSHGAFEDCTHHAHSTRPSQKPSWVIRWLIEETKGI</sequence>
<name>A0A9Q3ELM9_9BASI</name>
<organism evidence="1 2">
    <name type="scientific">Austropuccinia psidii MF-1</name>
    <dbReference type="NCBI Taxonomy" id="1389203"/>
    <lineage>
        <taxon>Eukaryota</taxon>
        <taxon>Fungi</taxon>
        <taxon>Dikarya</taxon>
        <taxon>Basidiomycota</taxon>
        <taxon>Pucciniomycotina</taxon>
        <taxon>Pucciniomycetes</taxon>
        <taxon>Pucciniales</taxon>
        <taxon>Sphaerophragmiaceae</taxon>
        <taxon>Austropuccinia</taxon>
    </lineage>
</organism>
<reference evidence="1" key="1">
    <citation type="submission" date="2021-03" db="EMBL/GenBank/DDBJ databases">
        <title>Draft genome sequence of rust myrtle Austropuccinia psidii MF-1, a brazilian biotype.</title>
        <authorList>
            <person name="Quecine M.C."/>
            <person name="Pachon D.M.R."/>
            <person name="Bonatelli M.L."/>
            <person name="Correr F.H."/>
            <person name="Franceschini L.M."/>
            <person name="Leite T.F."/>
            <person name="Margarido G.R.A."/>
            <person name="Almeida C.A."/>
            <person name="Ferrarezi J.A."/>
            <person name="Labate C.A."/>
        </authorList>
    </citation>
    <scope>NUCLEOTIDE SEQUENCE</scope>
    <source>
        <strain evidence="1">MF-1</strain>
    </source>
</reference>
<comment type="caution">
    <text evidence="1">The sequence shown here is derived from an EMBL/GenBank/DDBJ whole genome shotgun (WGS) entry which is preliminary data.</text>
</comment>
<gene>
    <name evidence="1" type="ORF">O181_063054</name>
</gene>
<dbReference type="Proteomes" id="UP000765509">
    <property type="component" value="Unassembled WGS sequence"/>
</dbReference>
<proteinExistence type="predicted"/>
<accession>A0A9Q3ELM9</accession>
<evidence type="ECO:0000313" key="1">
    <source>
        <dbReference type="EMBL" id="MBW0523339.1"/>
    </source>
</evidence>
<dbReference type="AlphaFoldDB" id="A0A9Q3ELM9"/>
<keyword evidence="2" id="KW-1185">Reference proteome</keyword>
<evidence type="ECO:0000313" key="2">
    <source>
        <dbReference type="Proteomes" id="UP000765509"/>
    </source>
</evidence>
<protein>
    <submittedName>
        <fullName evidence="1">Uncharacterized protein</fullName>
    </submittedName>
</protein>
<dbReference type="EMBL" id="AVOT02030208">
    <property type="protein sequence ID" value="MBW0523339.1"/>
    <property type="molecule type" value="Genomic_DNA"/>
</dbReference>